<comment type="subcellular location">
    <subcellularLocation>
        <location evidence="1">Membrane</location>
    </subcellularLocation>
</comment>
<dbReference type="AlphaFoldDB" id="A0A2T5VHW9"/>
<proteinExistence type="predicted"/>
<keyword evidence="3 5" id="KW-1133">Transmembrane helix</keyword>
<evidence type="ECO:0000313" key="6">
    <source>
        <dbReference type="EMBL" id="PTW63316.1"/>
    </source>
</evidence>
<gene>
    <name evidence="6" type="ORF">C8N35_1011367</name>
</gene>
<evidence type="ECO:0000256" key="3">
    <source>
        <dbReference type="ARBA" id="ARBA00022989"/>
    </source>
</evidence>
<name>A0A2T5VHW9_9HYPH</name>
<reference evidence="6 7" key="1">
    <citation type="submission" date="2018-04" db="EMBL/GenBank/DDBJ databases">
        <title>Genomic Encyclopedia of Archaeal and Bacterial Type Strains, Phase II (KMG-II): from individual species to whole genera.</title>
        <authorList>
            <person name="Goeker M."/>
        </authorList>
    </citation>
    <scope>NUCLEOTIDE SEQUENCE [LARGE SCALE GENOMIC DNA]</scope>
    <source>
        <strain evidence="6 7">DSM 23382</strain>
    </source>
</reference>
<dbReference type="InterPro" id="IPR023352">
    <property type="entry name" value="MAPEG-like_dom_sf"/>
</dbReference>
<dbReference type="InterPro" id="IPR001129">
    <property type="entry name" value="Membr-assoc_MAPEG"/>
</dbReference>
<evidence type="ECO:0000256" key="2">
    <source>
        <dbReference type="ARBA" id="ARBA00022692"/>
    </source>
</evidence>
<dbReference type="PANTHER" id="PTHR35814:SF1">
    <property type="entry name" value="GLUTATHIONE S-TRANSFERASE-RELATED"/>
    <property type="match status" value="1"/>
</dbReference>
<keyword evidence="7" id="KW-1185">Reference proteome</keyword>
<dbReference type="Gene3D" id="1.20.120.550">
    <property type="entry name" value="Membrane associated eicosanoid/glutathione metabolism-like domain"/>
    <property type="match status" value="1"/>
</dbReference>
<feature type="transmembrane region" description="Helical" evidence="5">
    <location>
        <begin position="73"/>
        <end position="98"/>
    </location>
</feature>
<dbReference type="GO" id="GO:0016020">
    <property type="term" value="C:membrane"/>
    <property type="evidence" value="ECO:0007669"/>
    <property type="project" value="UniProtKB-SubCell"/>
</dbReference>
<keyword evidence="2 5" id="KW-0812">Transmembrane</keyword>
<organism evidence="6 7">
    <name type="scientific">Breoghania corrubedonensis</name>
    <dbReference type="NCBI Taxonomy" id="665038"/>
    <lineage>
        <taxon>Bacteria</taxon>
        <taxon>Pseudomonadati</taxon>
        <taxon>Pseudomonadota</taxon>
        <taxon>Alphaproteobacteria</taxon>
        <taxon>Hyphomicrobiales</taxon>
        <taxon>Stappiaceae</taxon>
        <taxon>Breoghania</taxon>
    </lineage>
</organism>
<comment type="caution">
    <text evidence="6">The sequence shown here is derived from an EMBL/GenBank/DDBJ whole genome shotgun (WGS) entry which is preliminary data.</text>
</comment>
<dbReference type="PANTHER" id="PTHR35814">
    <property type="match status" value="1"/>
</dbReference>
<accession>A0A2T5VHW9</accession>
<dbReference type="Pfam" id="PF01124">
    <property type="entry name" value="MAPEG"/>
    <property type="match status" value="1"/>
</dbReference>
<feature type="transmembrane region" description="Helical" evidence="5">
    <location>
        <begin position="46"/>
        <end position="67"/>
    </location>
</feature>
<keyword evidence="4 5" id="KW-0472">Membrane</keyword>
<protein>
    <recommendedName>
        <fullName evidence="8">MAPEG superfamily protein</fullName>
    </recommendedName>
</protein>
<evidence type="ECO:0000256" key="1">
    <source>
        <dbReference type="ARBA" id="ARBA00004370"/>
    </source>
</evidence>
<sequence>MSLPVTTWLVAGLAVLFLVLTARVIQFRIAGKVSLGDGGDPILHRVIRAQGNLVETAPFFILLVFLAELQSPATWLLGVLSGLFLVGRVMHGFCLAFLKSNMPLRTGGMLLTLLPMAAMIVVDLAIVLR</sequence>
<dbReference type="Proteomes" id="UP000244081">
    <property type="component" value="Unassembled WGS sequence"/>
</dbReference>
<feature type="transmembrane region" description="Helical" evidence="5">
    <location>
        <begin position="6"/>
        <end position="25"/>
    </location>
</feature>
<dbReference type="EMBL" id="QAYG01000001">
    <property type="protein sequence ID" value="PTW63316.1"/>
    <property type="molecule type" value="Genomic_DNA"/>
</dbReference>
<evidence type="ECO:0000256" key="5">
    <source>
        <dbReference type="SAM" id="Phobius"/>
    </source>
</evidence>
<evidence type="ECO:0000313" key="7">
    <source>
        <dbReference type="Proteomes" id="UP000244081"/>
    </source>
</evidence>
<evidence type="ECO:0000256" key="4">
    <source>
        <dbReference type="ARBA" id="ARBA00023136"/>
    </source>
</evidence>
<feature type="transmembrane region" description="Helical" evidence="5">
    <location>
        <begin position="110"/>
        <end position="128"/>
    </location>
</feature>
<dbReference type="SUPFAM" id="SSF161084">
    <property type="entry name" value="MAPEG domain-like"/>
    <property type="match status" value="1"/>
</dbReference>
<evidence type="ECO:0008006" key="8">
    <source>
        <dbReference type="Google" id="ProtNLM"/>
    </source>
</evidence>